<dbReference type="AlphaFoldDB" id="A0A419DAK2"/>
<evidence type="ECO:0000313" key="2">
    <source>
        <dbReference type="EMBL" id="RJO60161.1"/>
    </source>
</evidence>
<reference evidence="2 3" key="1">
    <citation type="journal article" date="2017" name="ISME J.">
        <title>Energy and carbon metabolisms in a deep terrestrial subsurface fluid microbial community.</title>
        <authorList>
            <person name="Momper L."/>
            <person name="Jungbluth S.P."/>
            <person name="Lee M.D."/>
            <person name="Amend J.P."/>
        </authorList>
    </citation>
    <scope>NUCLEOTIDE SEQUENCE [LARGE SCALE GENOMIC DNA]</scope>
    <source>
        <strain evidence="2">SURF_29</strain>
    </source>
</reference>
<feature type="chain" id="PRO_5019244469" evidence="1">
    <location>
        <begin position="27"/>
        <end position="210"/>
    </location>
</feature>
<gene>
    <name evidence="2" type="ORF">C4544_06085</name>
</gene>
<name>A0A419DAK2_9BACT</name>
<dbReference type="Proteomes" id="UP000285655">
    <property type="component" value="Unassembled WGS sequence"/>
</dbReference>
<evidence type="ECO:0000313" key="3">
    <source>
        <dbReference type="Proteomes" id="UP000285655"/>
    </source>
</evidence>
<sequence length="210" mass="23779">MKKYRSGCFLVVLLAEILFSAFSVQAELFTRGTDTLGNRLIYDSDLNITWYDYSKAYNTWQGQVDWASDLTINYGGIIYDDWRLPIALNQDGTGPCSGNNCTGSEMGHLWYTELGNPEWSFNMPRDFSDFQNIKSDDRYWSGTQYASNTANAWYFFTYLGTQDFNNKGLYAYGIAVRPGDVVAAPEPISSILFVTGGTLLAGRRFIRRKA</sequence>
<evidence type="ECO:0000256" key="1">
    <source>
        <dbReference type="SAM" id="SignalP"/>
    </source>
</evidence>
<proteinExistence type="predicted"/>
<organism evidence="2 3">
    <name type="scientific">candidate division WS5 bacterium</name>
    <dbReference type="NCBI Taxonomy" id="2093353"/>
    <lineage>
        <taxon>Bacteria</taxon>
        <taxon>candidate division WS5</taxon>
    </lineage>
</organism>
<feature type="signal peptide" evidence="1">
    <location>
        <begin position="1"/>
        <end position="26"/>
    </location>
</feature>
<keyword evidence="1" id="KW-0732">Signal</keyword>
<comment type="caution">
    <text evidence="2">The sequence shown here is derived from an EMBL/GenBank/DDBJ whole genome shotgun (WGS) entry which is preliminary data.</text>
</comment>
<dbReference type="EMBL" id="QZJW01000053">
    <property type="protein sequence ID" value="RJO60161.1"/>
    <property type="molecule type" value="Genomic_DNA"/>
</dbReference>
<protein>
    <submittedName>
        <fullName evidence="2">DUF1566 domain-containing protein</fullName>
    </submittedName>
</protein>
<accession>A0A419DAK2</accession>